<evidence type="ECO:0000256" key="2">
    <source>
        <dbReference type="ARBA" id="ARBA00022692"/>
    </source>
</evidence>
<evidence type="ECO:0000256" key="7">
    <source>
        <dbReference type="SAM" id="Phobius"/>
    </source>
</evidence>
<keyword evidence="4" id="KW-0430">Lectin</keyword>
<reference evidence="9" key="1">
    <citation type="submission" date="2012-08" db="EMBL/GenBank/DDBJ databases">
        <title>Transcriptome of adult Musca domestica launches a platform for comparative house fly gene expression and characterization of differential gene expression among resistant and susceptible house flies.</title>
        <authorList>
            <person name="Liu N."/>
            <person name="Zhang L."/>
            <person name="Li M."/>
            <person name="Reid W."/>
        </authorList>
    </citation>
    <scope>NUCLEOTIDE SEQUENCE</scope>
    <source>
        <strain evidence="9">ALHF</strain>
        <tissue evidence="9">Whole body</tissue>
    </source>
</reference>
<dbReference type="PROSITE" id="PS50041">
    <property type="entry name" value="C_TYPE_LECTIN_2"/>
    <property type="match status" value="1"/>
</dbReference>
<feature type="transmembrane region" description="Helical" evidence="7">
    <location>
        <begin position="7"/>
        <end position="28"/>
    </location>
</feature>
<dbReference type="PANTHER" id="PTHR14789:SF2">
    <property type="entry name" value="LAYILIN"/>
    <property type="match status" value="1"/>
</dbReference>
<evidence type="ECO:0000256" key="4">
    <source>
        <dbReference type="ARBA" id="ARBA00022734"/>
    </source>
</evidence>
<dbReference type="InterPro" id="IPR016187">
    <property type="entry name" value="CTDL_fold"/>
</dbReference>
<keyword evidence="3" id="KW-0732">Signal</keyword>
<dbReference type="SUPFAM" id="SSF56436">
    <property type="entry name" value="C-type lectin-like"/>
    <property type="match status" value="1"/>
</dbReference>
<dbReference type="InterPro" id="IPR016186">
    <property type="entry name" value="C-type_lectin-like/link_sf"/>
</dbReference>
<comment type="subcellular location">
    <subcellularLocation>
        <location evidence="1">Membrane</location>
        <topology evidence="1">Single-pass type I membrane protein</topology>
    </subcellularLocation>
</comment>
<dbReference type="GO" id="GO:0030246">
    <property type="term" value="F:carbohydrate binding"/>
    <property type="evidence" value="ECO:0007669"/>
    <property type="project" value="UniProtKB-KW"/>
</dbReference>
<dbReference type="InterPro" id="IPR051505">
    <property type="entry name" value="C-type_lectin_domain"/>
</dbReference>
<evidence type="ECO:0000256" key="5">
    <source>
        <dbReference type="ARBA" id="ARBA00022989"/>
    </source>
</evidence>
<sequence length="301" mass="34196">MQTAQEYILGIILIFTVIKFGFSSPTWYSGNNGKRYLVELDTKLNWLQANSQCKRRGLQLLEIDSSDKNSQIKDILHKIWGGSKDIWLGYHDGLSSSTDSHRPFYSLSTGVQITYSDWYNRESSTPEEQTHCVQLSNDHNLQWLTVDCSRKNSFICEESKNNQDSDNKRKTIFEANRKISNEFTNLQNSMRQVNENIRHDTFSALNTHLKSTNDIITDVKSSIEAILKKKPFVLALLADSIKTFNTLVVEKEAALAKVAEDTQSTILKSNSQGQNKINELTSKFANSLTSNTNEINRLLGS</sequence>
<dbReference type="Gene3D" id="3.10.100.10">
    <property type="entry name" value="Mannose-Binding Protein A, subunit A"/>
    <property type="match status" value="1"/>
</dbReference>
<dbReference type="VEuPathDB" id="VectorBase:MDOA006515"/>
<organism evidence="9">
    <name type="scientific">Musca domestica</name>
    <name type="common">House fly</name>
    <dbReference type="NCBI Taxonomy" id="7370"/>
    <lineage>
        <taxon>Eukaryota</taxon>
        <taxon>Metazoa</taxon>
        <taxon>Ecdysozoa</taxon>
        <taxon>Arthropoda</taxon>
        <taxon>Hexapoda</taxon>
        <taxon>Insecta</taxon>
        <taxon>Pterygota</taxon>
        <taxon>Neoptera</taxon>
        <taxon>Endopterygota</taxon>
        <taxon>Diptera</taxon>
        <taxon>Brachycera</taxon>
        <taxon>Muscomorpha</taxon>
        <taxon>Muscoidea</taxon>
        <taxon>Muscidae</taxon>
        <taxon>Musca</taxon>
    </lineage>
</organism>
<dbReference type="AlphaFoldDB" id="T1PAR5"/>
<evidence type="ECO:0000256" key="3">
    <source>
        <dbReference type="ARBA" id="ARBA00022729"/>
    </source>
</evidence>
<accession>T1PAR5</accession>
<evidence type="ECO:0000259" key="8">
    <source>
        <dbReference type="PROSITE" id="PS50041"/>
    </source>
</evidence>
<dbReference type="CDD" id="cd00037">
    <property type="entry name" value="CLECT"/>
    <property type="match status" value="1"/>
</dbReference>
<keyword evidence="6 7" id="KW-0472">Membrane</keyword>
<name>T1PAR5_MUSDO</name>
<evidence type="ECO:0000313" key="9">
    <source>
        <dbReference type="EMBL" id="AFP59637.1"/>
    </source>
</evidence>
<keyword evidence="5 7" id="KW-1133">Transmembrane helix</keyword>
<dbReference type="InterPro" id="IPR001304">
    <property type="entry name" value="C-type_lectin-like"/>
</dbReference>
<evidence type="ECO:0000256" key="1">
    <source>
        <dbReference type="ARBA" id="ARBA00004479"/>
    </source>
</evidence>
<dbReference type="EMBL" id="KA645008">
    <property type="protein sequence ID" value="AFP59637.1"/>
    <property type="molecule type" value="mRNA"/>
</dbReference>
<dbReference type="SMART" id="SM00034">
    <property type="entry name" value="CLECT"/>
    <property type="match status" value="1"/>
</dbReference>
<keyword evidence="2 7" id="KW-0812">Transmembrane</keyword>
<dbReference type="PANTHER" id="PTHR14789">
    <property type="entry name" value="CHONDROLECTIN VARIANT CHODLFDELTAE"/>
    <property type="match status" value="1"/>
</dbReference>
<feature type="domain" description="C-type lectin" evidence="8">
    <location>
        <begin position="31"/>
        <end position="157"/>
    </location>
</feature>
<proteinExistence type="evidence at transcript level"/>
<dbReference type="VEuPathDB" id="VectorBase:MDOMA2_012215"/>
<protein>
    <submittedName>
        <fullName evidence="9">Lectin C-type protein</fullName>
    </submittedName>
</protein>
<dbReference type="GO" id="GO:0005540">
    <property type="term" value="F:hyaluronic acid binding"/>
    <property type="evidence" value="ECO:0007669"/>
    <property type="project" value="TreeGrafter"/>
</dbReference>
<evidence type="ECO:0000256" key="6">
    <source>
        <dbReference type="ARBA" id="ARBA00023136"/>
    </source>
</evidence>
<dbReference type="Pfam" id="PF00059">
    <property type="entry name" value="Lectin_C"/>
    <property type="match status" value="1"/>
</dbReference>
<dbReference type="GO" id="GO:0016020">
    <property type="term" value="C:membrane"/>
    <property type="evidence" value="ECO:0007669"/>
    <property type="project" value="UniProtKB-SubCell"/>
</dbReference>